<dbReference type="InterPro" id="IPR032570">
    <property type="entry name" value="SF1-HH"/>
</dbReference>
<feature type="compositionally biased region" description="Polar residues" evidence="5">
    <location>
        <begin position="736"/>
        <end position="745"/>
    </location>
</feature>
<evidence type="ECO:0000256" key="3">
    <source>
        <dbReference type="ARBA" id="ARBA00022833"/>
    </source>
</evidence>
<gene>
    <name evidence="7" type="ORF">A4U43_C01F9990</name>
</gene>
<evidence type="ECO:0000259" key="6">
    <source>
        <dbReference type="SMART" id="SM00322"/>
    </source>
</evidence>
<organism evidence="7 8">
    <name type="scientific">Asparagus officinalis</name>
    <name type="common">Garden asparagus</name>
    <dbReference type="NCBI Taxonomy" id="4686"/>
    <lineage>
        <taxon>Eukaryota</taxon>
        <taxon>Viridiplantae</taxon>
        <taxon>Streptophyta</taxon>
        <taxon>Embryophyta</taxon>
        <taxon>Tracheophyta</taxon>
        <taxon>Spermatophyta</taxon>
        <taxon>Magnoliopsida</taxon>
        <taxon>Liliopsida</taxon>
        <taxon>Asparagales</taxon>
        <taxon>Asparagaceae</taxon>
        <taxon>Asparagoideae</taxon>
        <taxon>Asparagus</taxon>
    </lineage>
</organism>
<evidence type="ECO:0000256" key="4">
    <source>
        <dbReference type="ARBA" id="ARBA00022884"/>
    </source>
</evidence>
<evidence type="ECO:0000256" key="2">
    <source>
        <dbReference type="ARBA" id="ARBA00022771"/>
    </source>
</evidence>
<proteinExistence type="predicted"/>
<dbReference type="GO" id="GO:0005634">
    <property type="term" value="C:nucleus"/>
    <property type="evidence" value="ECO:0007669"/>
    <property type="project" value="TreeGrafter"/>
</dbReference>
<dbReference type="SUPFAM" id="SSF54791">
    <property type="entry name" value="Eukaryotic type KH-domain (KH-domain type I)"/>
    <property type="match status" value="1"/>
</dbReference>
<feature type="region of interest" description="Disordered" evidence="5">
    <location>
        <begin position="583"/>
        <end position="634"/>
    </location>
</feature>
<dbReference type="Gene3D" id="6.10.140.1790">
    <property type="match status" value="1"/>
</dbReference>
<dbReference type="Proteomes" id="UP000243459">
    <property type="component" value="Chromosome 1"/>
</dbReference>
<dbReference type="EMBL" id="CM007381">
    <property type="protein sequence ID" value="ONK79779.1"/>
    <property type="molecule type" value="Genomic_DNA"/>
</dbReference>
<feature type="compositionally biased region" description="Low complexity" evidence="5">
    <location>
        <begin position="433"/>
        <end position="445"/>
    </location>
</feature>
<feature type="compositionally biased region" description="Pro residues" evidence="5">
    <location>
        <begin position="598"/>
        <end position="610"/>
    </location>
</feature>
<dbReference type="Gramene" id="ONK79779">
    <property type="protein sequence ID" value="ONK79779"/>
    <property type="gene ID" value="A4U43_C01F9990"/>
</dbReference>
<dbReference type="PANTHER" id="PTHR11208:SF98">
    <property type="entry name" value="RNA-BINDING KH DOMAIN-CONTAINING PROTEIN"/>
    <property type="match status" value="1"/>
</dbReference>
<feature type="region of interest" description="Disordered" evidence="5">
    <location>
        <begin position="130"/>
        <end position="160"/>
    </location>
</feature>
<dbReference type="InterPro" id="IPR036612">
    <property type="entry name" value="KH_dom_type_1_sf"/>
</dbReference>
<reference evidence="8" key="1">
    <citation type="journal article" date="2017" name="Nat. Commun.">
        <title>The asparagus genome sheds light on the origin and evolution of a young Y chromosome.</title>
        <authorList>
            <person name="Harkess A."/>
            <person name="Zhou J."/>
            <person name="Xu C."/>
            <person name="Bowers J.E."/>
            <person name="Van der Hulst R."/>
            <person name="Ayyampalayam S."/>
            <person name="Mercati F."/>
            <person name="Riccardi P."/>
            <person name="McKain M.R."/>
            <person name="Kakrana A."/>
            <person name="Tang H."/>
            <person name="Ray J."/>
            <person name="Groenendijk J."/>
            <person name="Arikit S."/>
            <person name="Mathioni S.M."/>
            <person name="Nakano M."/>
            <person name="Shan H."/>
            <person name="Telgmann-Rauber A."/>
            <person name="Kanno A."/>
            <person name="Yue Z."/>
            <person name="Chen H."/>
            <person name="Li W."/>
            <person name="Chen Y."/>
            <person name="Xu X."/>
            <person name="Zhang Y."/>
            <person name="Luo S."/>
            <person name="Chen H."/>
            <person name="Gao J."/>
            <person name="Mao Z."/>
            <person name="Pires J.C."/>
            <person name="Luo M."/>
            <person name="Kudrna D."/>
            <person name="Wing R.A."/>
            <person name="Meyers B.C."/>
            <person name="Yi K."/>
            <person name="Kong H."/>
            <person name="Lavrijsen P."/>
            <person name="Sunseri F."/>
            <person name="Falavigna A."/>
            <person name="Ye Y."/>
            <person name="Leebens-Mack J.H."/>
            <person name="Chen G."/>
        </authorList>
    </citation>
    <scope>NUCLEOTIDE SEQUENCE [LARGE SCALE GENOMIC DNA]</scope>
    <source>
        <strain evidence="8">cv. DH0086</strain>
    </source>
</reference>
<dbReference type="GO" id="GO:0008270">
    <property type="term" value="F:zinc ion binding"/>
    <property type="evidence" value="ECO:0007669"/>
    <property type="project" value="UniProtKB-KW"/>
</dbReference>
<dbReference type="InterPro" id="IPR047086">
    <property type="entry name" value="SF1-HH_sf"/>
</dbReference>
<dbReference type="InterPro" id="IPR055256">
    <property type="entry name" value="KH_1_KHDC4/BBP-like"/>
</dbReference>
<accession>A0A5P1FS13</accession>
<feature type="domain" description="K Homology" evidence="6">
    <location>
        <begin position="192"/>
        <end position="287"/>
    </location>
</feature>
<dbReference type="AlphaFoldDB" id="A0A5P1FS13"/>
<evidence type="ECO:0000256" key="1">
    <source>
        <dbReference type="ARBA" id="ARBA00022723"/>
    </source>
</evidence>
<feature type="region of interest" description="Disordered" evidence="5">
    <location>
        <begin position="649"/>
        <end position="773"/>
    </location>
</feature>
<dbReference type="InterPro" id="IPR045071">
    <property type="entry name" value="BBP-like"/>
</dbReference>
<feature type="region of interest" description="Disordered" evidence="5">
    <location>
        <begin position="381"/>
        <end position="445"/>
    </location>
</feature>
<sequence length="773" mass="83032">MTLFRIWLVKKNFERQMTAKVDSSSPVELTHGQSTGAPAVSTSNPKISKFGAKAGFVIPKNKLSGSLVPIFRGGSKADAGTDVKEESSKQVQRKTKWGADLTQDAAVRKGRALAYQTRVEQITQQLKSGAMEIEDDQGSQSPKQDPSQQSATNHDGQQDKKFELLELEKREIIGEILRLNPSYKAPPEYKPLLKEGKVAIPVKAYPGYNFIGLLLGPESNTQKRLEEETGAKIRVYGTKANTNDKREITQSDATGPQGSYEELYVNVSADTYEKVDAAVSLIELLVTPVSGNAVVDSKNSTPVADVNQFAARPTSVSPQSGQQQFQQQYSAPWFPNARSNSALGFFPLSATNNPVRFPPHNVPYAQPRTPLPLVNRPQLPFQPMQQHPPNQVISPQHQAMPGQQPPLLYPSVSTQSNSQPPLIGPMPPPRPTPVNSSGWSSSPSVVQLQRPNTQMTPQPFNPHIRPQQASLPPQNMPSNLIRPPSNFASFSPVTPLSGPSPVLSSFGSSVQRPITPLTSIPPNINIPSSSVPAPAAAQARALSQSMVSLTRPPVPIPTSSNGALPVSAPKPLRPISGDFTFQPLRAQVPGSPTTGKPSPLPLAAPQPPSFRPAAQNLGQIPILPSPSPTPFSTNLSLSPVLPTSYFPANSVNAQPPPRFPFPNSNTGQLRPMAPANQMGPPSFSPGPRVPPSVNPMPARPPNYFQPHQTQLPLSNQPSGLVIPRSSGGNQVYDPFSPTSISSARPQQGGEGLKAQKQDTDAEYEDLMASVGVK</sequence>
<dbReference type="GO" id="GO:0003729">
    <property type="term" value="F:mRNA binding"/>
    <property type="evidence" value="ECO:0007669"/>
    <property type="project" value="TreeGrafter"/>
</dbReference>
<keyword evidence="8" id="KW-1185">Reference proteome</keyword>
<evidence type="ECO:0000313" key="8">
    <source>
        <dbReference type="Proteomes" id="UP000243459"/>
    </source>
</evidence>
<dbReference type="SMART" id="SM00322">
    <property type="entry name" value="KH"/>
    <property type="match status" value="1"/>
</dbReference>
<feature type="compositionally biased region" description="Polar residues" evidence="5">
    <location>
        <begin position="705"/>
        <end position="718"/>
    </location>
</feature>
<feature type="compositionally biased region" description="Low complexity" evidence="5">
    <location>
        <begin position="138"/>
        <end position="150"/>
    </location>
</feature>
<keyword evidence="4" id="KW-0694">RNA-binding</keyword>
<dbReference type="PANTHER" id="PTHR11208">
    <property type="entry name" value="RNA-BINDING PROTEIN RELATED"/>
    <property type="match status" value="1"/>
</dbReference>
<feature type="compositionally biased region" description="Pro residues" evidence="5">
    <location>
        <begin position="682"/>
        <end position="700"/>
    </location>
</feature>
<dbReference type="GO" id="GO:0048024">
    <property type="term" value="P:regulation of mRNA splicing, via spliceosome"/>
    <property type="evidence" value="ECO:0007669"/>
    <property type="project" value="TreeGrafter"/>
</dbReference>
<protein>
    <recommendedName>
        <fullName evidence="6">K Homology domain-containing protein</fullName>
    </recommendedName>
</protein>
<dbReference type="OMA" id="MNIMPRN"/>
<feature type="compositionally biased region" description="Polar residues" evidence="5">
    <location>
        <begin position="383"/>
        <end position="397"/>
    </location>
</feature>
<feature type="compositionally biased region" description="Basic and acidic residues" evidence="5">
    <location>
        <begin position="79"/>
        <end position="88"/>
    </location>
</feature>
<name>A0A5P1FS13_ASPOF</name>
<evidence type="ECO:0000256" key="5">
    <source>
        <dbReference type="SAM" id="MobiDB-lite"/>
    </source>
</evidence>
<evidence type="ECO:0000313" key="7">
    <source>
        <dbReference type="EMBL" id="ONK79779.1"/>
    </source>
</evidence>
<dbReference type="Pfam" id="PF22675">
    <property type="entry name" value="KH-I_KHDC4-BBP"/>
    <property type="match status" value="1"/>
</dbReference>
<feature type="compositionally biased region" description="Pro residues" evidence="5">
    <location>
        <begin position="422"/>
        <end position="432"/>
    </location>
</feature>
<dbReference type="InterPro" id="IPR004087">
    <property type="entry name" value="KH_dom"/>
</dbReference>
<feature type="region of interest" description="Disordered" evidence="5">
    <location>
        <begin position="74"/>
        <end position="96"/>
    </location>
</feature>
<keyword evidence="1" id="KW-0479">Metal-binding</keyword>
<dbReference type="Gene3D" id="3.30.1370.10">
    <property type="entry name" value="K Homology domain, type 1"/>
    <property type="match status" value="1"/>
</dbReference>
<dbReference type="Pfam" id="PF16275">
    <property type="entry name" value="SF1-HH"/>
    <property type="match status" value="1"/>
</dbReference>
<keyword evidence="3" id="KW-0862">Zinc</keyword>
<keyword evidence="2" id="KW-0863">Zinc-finger</keyword>